<dbReference type="RefSeq" id="WP_012700875.1">
    <property type="nucleotide sequence ID" value="NC_012560.1"/>
</dbReference>
<keyword evidence="3" id="KW-0564">Palmitate</keyword>
<feature type="domain" description="Lysozyme inhibitor LprI-like N-terminal" evidence="5">
    <location>
        <begin position="44"/>
        <end position="116"/>
    </location>
</feature>
<evidence type="ECO:0000259" key="5">
    <source>
        <dbReference type="Pfam" id="PF07007"/>
    </source>
</evidence>
<dbReference type="Proteomes" id="UP000002424">
    <property type="component" value="Chromosome"/>
</dbReference>
<feature type="domain" description="C-type lysozyme inhibitor" evidence="6">
    <location>
        <begin position="131"/>
        <end position="200"/>
    </location>
</feature>
<evidence type="ECO:0000256" key="2">
    <source>
        <dbReference type="ARBA" id="ARBA00023136"/>
    </source>
</evidence>
<dbReference type="PANTHER" id="PTHR37549">
    <property type="entry name" value="LIPOPROTEIN LPRI"/>
    <property type="match status" value="1"/>
</dbReference>
<evidence type="ECO:0000313" key="8">
    <source>
        <dbReference type="Proteomes" id="UP000002424"/>
    </source>
</evidence>
<organism evidence="7 8">
    <name type="scientific">Azotobacter vinelandii (strain DJ / ATCC BAA-1303)</name>
    <dbReference type="NCBI Taxonomy" id="322710"/>
    <lineage>
        <taxon>Bacteria</taxon>
        <taxon>Pseudomonadati</taxon>
        <taxon>Pseudomonadota</taxon>
        <taxon>Gammaproteobacteria</taxon>
        <taxon>Pseudomonadales</taxon>
        <taxon>Pseudomonadaceae</taxon>
        <taxon>Azotobacter</taxon>
    </lineage>
</organism>
<keyword evidence="4 7" id="KW-0449">Lipoprotein</keyword>
<dbReference type="InterPro" id="IPR018660">
    <property type="entry name" value="MliC"/>
</dbReference>
<dbReference type="STRING" id="322710.Avin_22860"/>
<evidence type="ECO:0000256" key="4">
    <source>
        <dbReference type="ARBA" id="ARBA00023288"/>
    </source>
</evidence>
<name>C1DGG6_AZOVD</name>
<dbReference type="Gene3D" id="1.20.1270.180">
    <property type="match status" value="1"/>
</dbReference>
<dbReference type="Gene3D" id="2.40.128.200">
    <property type="match status" value="1"/>
</dbReference>
<dbReference type="Pfam" id="PF09864">
    <property type="entry name" value="MliC"/>
    <property type="match status" value="1"/>
</dbReference>
<evidence type="ECO:0000256" key="3">
    <source>
        <dbReference type="ARBA" id="ARBA00023139"/>
    </source>
</evidence>
<dbReference type="InterPro" id="IPR009739">
    <property type="entry name" value="LprI-like_N"/>
</dbReference>
<evidence type="ECO:0000259" key="6">
    <source>
        <dbReference type="Pfam" id="PF09864"/>
    </source>
</evidence>
<dbReference type="PANTHER" id="PTHR37549:SF1">
    <property type="entry name" value="LIPOPROTEIN LPRI"/>
    <property type="match status" value="1"/>
</dbReference>
<keyword evidence="8" id="KW-1185">Reference proteome</keyword>
<evidence type="ECO:0000256" key="1">
    <source>
        <dbReference type="ARBA" id="ARBA00022729"/>
    </source>
</evidence>
<dbReference type="EnsemblBacteria" id="ACO78477">
    <property type="protein sequence ID" value="ACO78477"/>
    <property type="gene ID" value="Avin_22860"/>
</dbReference>
<keyword evidence="1" id="KW-0732">Signal</keyword>
<dbReference type="GO" id="GO:0005576">
    <property type="term" value="C:extracellular region"/>
    <property type="evidence" value="ECO:0007669"/>
    <property type="project" value="TreeGrafter"/>
</dbReference>
<proteinExistence type="predicted"/>
<dbReference type="PROSITE" id="PS51257">
    <property type="entry name" value="PROKAR_LIPOPROTEIN"/>
    <property type="match status" value="1"/>
</dbReference>
<sequence length="221" mass="24452">MNQLLRFNPPSHATLPLLLAGCLGLAAEAGEAPPYECGENLSDALEKTICTDQDLTALDRKMAEVYAAARNGDSAGNPAGLEEQQRDWIESRDACEKSAEPPECLQESYRRRIAELQARHALVPLSGTFTYTCDDDRNKIVHARFYETDPLSLYAEYDEQDSVMIVQPSSTGVKYAGQNETTLWEHGDEALITWGYERPVMKCLKTPLIAPGAESRGKPDD</sequence>
<protein>
    <submittedName>
        <fullName evidence="7">Lipoprotein</fullName>
    </submittedName>
</protein>
<keyword evidence="2" id="KW-0472">Membrane</keyword>
<evidence type="ECO:0000313" key="7">
    <source>
        <dbReference type="EMBL" id="ACO78477.1"/>
    </source>
</evidence>
<dbReference type="HOGENOM" id="CLU_098273_0_0_6"/>
<dbReference type="EMBL" id="CP001157">
    <property type="protein sequence ID" value="ACO78477.1"/>
    <property type="molecule type" value="Genomic_DNA"/>
</dbReference>
<dbReference type="InterPro" id="IPR036328">
    <property type="entry name" value="MliC_sf"/>
</dbReference>
<dbReference type="AlphaFoldDB" id="C1DGG6"/>
<accession>C1DGG6</accession>
<dbReference type="eggNOG" id="COG4461">
    <property type="taxonomic scope" value="Bacteria"/>
</dbReference>
<dbReference type="KEGG" id="avn:Avin_22860"/>
<reference evidence="7 8" key="1">
    <citation type="journal article" date="2009" name="J. Bacteriol.">
        <title>Genome sequence of Azotobacter vinelandii, an obligate aerobe specialized to support diverse anaerobic metabolic processes.</title>
        <authorList>
            <person name="Setubal J.C."/>
            <person name="dos Santos P."/>
            <person name="Goldman B.S."/>
            <person name="Ertesvag H."/>
            <person name="Espin G."/>
            <person name="Rubio L.M."/>
            <person name="Valla S."/>
            <person name="Almeida N.F."/>
            <person name="Balasubramanian D."/>
            <person name="Cromes L."/>
            <person name="Curatti L."/>
            <person name="Du Z."/>
            <person name="Godsy E."/>
            <person name="Goodner B."/>
            <person name="Hellner-Burris K."/>
            <person name="Hernandez J.A."/>
            <person name="Houmiel K."/>
            <person name="Imperial J."/>
            <person name="Kennedy C."/>
            <person name="Larson T.J."/>
            <person name="Latreille P."/>
            <person name="Ligon L.S."/>
            <person name="Lu J."/>
            <person name="Maerk M."/>
            <person name="Miller N.M."/>
            <person name="Norton S."/>
            <person name="O'Carroll I.P."/>
            <person name="Paulsen I."/>
            <person name="Raulfs E.C."/>
            <person name="Roemer R."/>
            <person name="Rosser J."/>
            <person name="Segura D."/>
            <person name="Slater S."/>
            <person name="Stricklin S.L."/>
            <person name="Studholme D.J."/>
            <person name="Sun J."/>
            <person name="Viana C.J."/>
            <person name="Wallin E."/>
            <person name="Wang B."/>
            <person name="Wheeler C."/>
            <person name="Zhu H."/>
            <person name="Dean D.R."/>
            <person name="Dixon R."/>
            <person name="Wood D."/>
        </authorList>
    </citation>
    <scope>NUCLEOTIDE SEQUENCE [LARGE SCALE GENOMIC DNA]</scope>
    <source>
        <strain evidence="8">DJ / ATCC BAA-1303</strain>
    </source>
</reference>
<dbReference type="OrthoDB" id="5565855at2"/>
<gene>
    <name evidence="7" type="ordered locus">Avin_22860</name>
</gene>
<dbReference type="InterPro" id="IPR052755">
    <property type="entry name" value="Lysozyme_Inhibitor_LprI"/>
</dbReference>
<dbReference type="Pfam" id="PF07007">
    <property type="entry name" value="LprI"/>
    <property type="match status" value="1"/>
</dbReference>
<dbReference type="SUPFAM" id="SSF141488">
    <property type="entry name" value="YdhA-like"/>
    <property type="match status" value="1"/>
</dbReference>
<dbReference type="GeneID" id="88185478"/>